<dbReference type="RefSeq" id="WP_184846135.1">
    <property type="nucleotide sequence ID" value="NZ_JACHMN010000003.1"/>
</dbReference>
<keyword evidence="3" id="KW-1185">Reference proteome</keyword>
<dbReference type="EMBL" id="JACHMN010000003">
    <property type="protein sequence ID" value="MBB5874202.1"/>
    <property type="molecule type" value="Genomic_DNA"/>
</dbReference>
<name>A0A841C554_9ACTN</name>
<dbReference type="AlphaFoldDB" id="A0A841C554"/>
<feature type="compositionally biased region" description="Low complexity" evidence="1">
    <location>
        <begin position="545"/>
        <end position="558"/>
    </location>
</feature>
<proteinExistence type="predicted"/>
<sequence>MRTAPGTEDGQRLRIEETGESLLVTTGGAHPAAMKVARSLPVERDRLNVVMTDPGLVGHPELAQRLRRWVPGRADSMRLIAPCAASPGPTGTIPAQRLGDLLDCDVIAPVGEFVAVPGGSLFALAGKDAAGSGQWLRFRQGRPPVPAGRRFPAPVWEVELAEFVDPGIPELSIEEIPAGLWVHWARLGGDRPDPNDLAYSSPVEAESVVLLVSRPGDAPLRASDLRRVIEALPAPILERLVVVPYGDDPVSDGALGEVIAAAAGRSVRVRTGLPLHLAGRGQHMVAVGADGRPTWIPFAREVAWRPHGGSRLLAWTAPVEQLLPTGPGQLMLNERWMVEVVEAGLWIREAHRSEGAGAVRRLPLDADRCTVVIGVGDADQIQPPWRAVERLLKQLPPDALARLRLAVPAAAGEWFAVAVTRGCRSVLDGDAPDVLTRSGRLVPWTTASAPVPQHTVQTAPDTAEQPAPSISAPEARRRRSKETELSSLLSFVDQIRRAPAWDELPPEGVAAPGSAAPGAAAQGVAVPGAAAGVPDEEWWQDTAEPRAATARTAEQPAALLPQRAEIHEEK</sequence>
<evidence type="ECO:0000313" key="2">
    <source>
        <dbReference type="EMBL" id="MBB5874202.1"/>
    </source>
</evidence>
<feature type="region of interest" description="Disordered" evidence="1">
    <location>
        <begin position="446"/>
        <end position="482"/>
    </location>
</feature>
<evidence type="ECO:0000313" key="3">
    <source>
        <dbReference type="Proteomes" id="UP000587527"/>
    </source>
</evidence>
<organism evidence="2 3">
    <name type="scientific">Allocatelliglobosispora scoriae</name>
    <dbReference type="NCBI Taxonomy" id="643052"/>
    <lineage>
        <taxon>Bacteria</taxon>
        <taxon>Bacillati</taxon>
        <taxon>Actinomycetota</taxon>
        <taxon>Actinomycetes</taxon>
        <taxon>Micromonosporales</taxon>
        <taxon>Micromonosporaceae</taxon>
        <taxon>Allocatelliglobosispora</taxon>
    </lineage>
</organism>
<comment type="caution">
    <text evidence="2">The sequence shown here is derived from an EMBL/GenBank/DDBJ whole genome shotgun (WGS) entry which is preliminary data.</text>
</comment>
<feature type="compositionally biased region" description="Low complexity" evidence="1">
    <location>
        <begin position="506"/>
        <end position="533"/>
    </location>
</feature>
<protein>
    <submittedName>
        <fullName evidence="2">Uncharacterized protein</fullName>
    </submittedName>
</protein>
<reference evidence="2 3" key="1">
    <citation type="submission" date="2020-08" db="EMBL/GenBank/DDBJ databases">
        <title>Sequencing the genomes of 1000 actinobacteria strains.</title>
        <authorList>
            <person name="Klenk H.-P."/>
        </authorList>
    </citation>
    <scope>NUCLEOTIDE SEQUENCE [LARGE SCALE GENOMIC DNA]</scope>
    <source>
        <strain evidence="2 3">DSM 45362</strain>
    </source>
</reference>
<accession>A0A841C554</accession>
<dbReference type="Proteomes" id="UP000587527">
    <property type="component" value="Unassembled WGS sequence"/>
</dbReference>
<gene>
    <name evidence="2" type="ORF">F4553_007636</name>
</gene>
<feature type="region of interest" description="Disordered" evidence="1">
    <location>
        <begin position="503"/>
        <end position="570"/>
    </location>
</feature>
<evidence type="ECO:0000256" key="1">
    <source>
        <dbReference type="SAM" id="MobiDB-lite"/>
    </source>
</evidence>